<sequence length="64" mass="7949">MTRKRRHHYSTEGFRPWANPEQAHWMRELRKSSATQRHTPKPRKGTRRERERQAIRDQNRGDQR</sequence>
<feature type="region of interest" description="Disordered" evidence="1">
    <location>
        <begin position="1"/>
        <end position="64"/>
    </location>
</feature>
<dbReference type="RefSeq" id="WP_139126762.1">
    <property type="nucleotide sequence ID" value="NZ_CP043010.1"/>
</dbReference>
<proteinExistence type="predicted"/>
<protein>
    <submittedName>
        <fullName evidence="2">Uncharacterized protein</fullName>
    </submittedName>
</protein>
<keyword evidence="3" id="KW-1185">Reference proteome</keyword>
<name>A0AAX3EFS7_PAEUR</name>
<evidence type="ECO:0000313" key="2">
    <source>
        <dbReference type="EMBL" id="UYV96022.1"/>
    </source>
</evidence>
<evidence type="ECO:0000256" key="1">
    <source>
        <dbReference type="SAM" id="MobiDB-lite"/>
    </source>
</evidence>
<dbReference type="Proteomes" id="UP001163293">
    <property type="component" value="Chromosome"/>
</dbReference>
<dbReference type="AlphaFoldDB" id="A0AAX3EFS7"/>
<gene>
    <name evidence="2" type="ORF">NL394_13120</name>
</gene>
<feature type="compositionally biased region" description="Basic residues" evidence="1">
    <location>
        <begin position="38"/>
        <end position="47"/>
    </location>
</feature>
<dbReference type="EMBL" id="CP101185">
    <property type="protein sequence ID" value="UYV96022.1"/>
    <property type="molecule type" value="Genomic_DNA"/>
</dbReference>
<reference evidence="2" key="1">
    <citation type="submission" date="2022-07" db="EMBL/GenBank/DDBJ databases">
        <authorList>
            <person name="Wu T."/>
        </authorList>
    </citation>
    <scope>NUCLEOTIDE SEQUENCE</scope>
    <source>
        <strain evidence="2">SD-1</strain>
    </source>
</reference>
<feature type="compositionally biased region" description="Basic and acidic residues" evidence="1">
    <location>
        <begin position="48"/>
        <end position="64"/>
    </location>
</feature>
<evidence type="ECO:0000313" key="3">
    <source>
        <dbReference type="Proteomes" id="UP001163293"/>
    </source>
</evidence>
<accession>A0AAX3EFS7</accession>
<organism evidence="2 3">
    <name type="scientific">Paenarthrobacter ureafaciens</name>
    <dbReference type="NCBI Taxonomy" id="37931"/>
    <lineage>
        <taxon>Bacteria</taxon>
        <taxon>Bacillati</taxon>
        <taxon>Actinomycetota</taxon>
        <taxon>Actinomycetes</taxon>
        <taxon>Micrococcales</taxon>
        <taxon>Micrococcaceae</taxon>
        <taxon>Paenarthrobacter</taxon>
    </lineage>
</organism>